<comment type="caution">
    <text evidence="2">The sequence shown here is derived from an EMBL/GenBank/DDBJ whole genome shotgun (WGS) entry which is preliminary data.</text>
</comment>
<gene>
    <name evidence="2" type="ORF">HHL22_01620</name>
</gene>
<dbReference type="RefSeq" id="WP_169529223.1">
    <property type="nucleotide sequence ID" value="NZ_JABBGH010000001.1"/>
</dbReference>
<feature type="domain" description="DUF7660" evidence="1">
    <location>
        <begin position="16"/>
        <end position="93"/>
    </location>
</feature>
<sequence>MNDLDLYSSETSAVKSRHDFIEFLNNLLTDYQKTGKNWENQNLRDFLEALASYAADVDGYYQNLAKAGGEEIDADTASWRVFADMLRSATVYE</sequence>
<proteinExistence type="predicted"/>
<evidence type="ECO:0000313" key="2">
    <source>
        <dbReference type="EMBL" id="NML63893.1"/>
    </source>
</evidence>
<name>A0A7Y0AAT1_9BACT</name>
<dbReference type="InterPro" id="IPR056077">
    <property type="entry name" value="DUF7660"/>
</dbReference>
<dbReference type="Proteomes" id="UP000559626">
    <property type="component" value="Unassembled WGS sequence"/>
</dbReference>
<evidence type="ECO:0000259" key="1">
    <source>
        <dbReference type="Pfam" id="PF24693"/>
    </source>
</evidence>
<dbReference type="AlphaFoldDB" id="A0A7Y0AAT1"/>
<dbReference type="EMBL" id="JABBGH010000001">
    <property type="protein sequence ID" value="NML63893.1"/>
    <property type="molecule type" value="Genomic_DNA"/>
</dbReference>
<reference evidence="2 3" key="1">
    <citation type="submission" date="2020-04" db="EMBL/GenBank/DDBJ databases">
        <title>Hymenobacter polaris sp. nov., isolated from Arctic soil.</title>
        <authorList>
            <person name="Dahal R.H."/>
        </authorList>
    </citation>
    <scope>NUCLEOTIDE SEQUENCE [LARGE SCALE GENOMIC DNA]</scope>
    <source>
        <strain evidence="2 3">RP-2-7</strain>
    </source>
</reference>
<dbReference type="Pfam" id="PF24693">
    <property type="entry name" value="DUF7660"/>
    <property type="match status" value="1"/>
</dbReference>
<keyword evidence="3" id="KW-1185">Reference proteome</keyword>
<protein>
    <recommendedName>
        <fullName evidence="1">DUF7660 domain-containing protein</fullName>
    </recommendedName>
</protein>
<evidence type="ECO:0000313" key="3">
    <source>
        <dbReference type="Proteomes" id="UP000559626"/>
    </source>
</evidence>
<organism evidence="2 3">
    <name type="scientific">Hymenobacter polaris</name>
    <dbReference type="NCBI Taxonomy" id="2682546"/>
    <lineage>
        <taxon>Bacteria</taxon>
        <taxon>Pseudomonadati</taxon>
        <taxon>Bacteroidota</taxon>
        <taxon>Cytophagia</taxon>
        <taxon>Cytophagales</taxon>
        <taxon>Hymenobacteraceae</taxon>
        <taxon>Hymenobacter</taxon>
    </lineage>
</organism>
<accession>A0A7Y0AAT1</accession>